<dbReference type="FunFam" id="1.10.730.10:FF:000014">
    <property type="entry name" value="Valine--tRNA ligase"/>
    <property type="match status" value="1"/>
</dbReference>
<dbReference type="GO" id="GO:0004832">
    <property type="term" value="F:valine-tRNA ligase activity"/>
    <property type="evidence" value="ECO:0007669"/>
    <property type="project" value="UniProtKB-UniRule"/>
</dbReference>
<dbReference type="EC" id="6.1.1.9" evidence="1 10"/>
<dbReference type="Gene3D" id="3.40.50.620">
    <property type="entry name" value="HUPs"/>
    <property type="match status" value="1"/>
</dbReference>
<dbReference type="NCBIfam" id="TIGR00422">
    <property type="entry name" value="valS"/>
    <property type="match status" value="1"/>
</dbReference>
<dbReference type="Pfam" id="PF00133">
    <property type="entry name" value="tRNA-synt_1"/>
    <property type="match status" value="1"/>
</dbReference>
<dbReference type="PANTHER" id="PTHR11946">
    <property type="entry name" value="VALYL-TRNA SYNTHETASES"/>
    <property type="match status" value="1"/>
</dbReference>
<dbReference type="InterPro" id="IPR002303">
    <property type="entry name" value="Valyl-tRNA_ligase"/>
</dbReference>
<dbReference type="InterPro" id="IPR014729">
    <property type="entry name" value="Rossmann-like_a/b/a_fold"/>
</dbReference>
<keyword evidence="8" id="KW-0030">Aminoacyl-tRNA synthetase</keyword>
<evidence type="ECO:0000313" key="14">
    <source>
        <dbReference type="Proteomes" id="UP000246351"/>
    </source>
</evidence>
<feature type="non-terminal residue" evidence="13">
    <location>
        <position position="494"/>
    </location>
</feature>
<protein>
    <recommendedName>
        <fullName evidence="1 10">Valine--tRNA ligase</fullName>
        <ecNumber evidence="1 10">6.1.1.9</ecNumber>
    </recommendedName>
</protein>
<dbReference type="GO" id="GO:0006438">
    <property type="term" value="P:valyl-tRNA aminoacylation"/>
    <property type="evidence" value="ECO:0007669"/>
    <property type="project" value="UniProtKB-UniRule"/>
</dbReference>
<dbReference type="Proteomes" id="UP000246351">
    <property type="component" value="Unassembled WGS sequence"/>
</dbReference>
<sequence>GAMKVTPAHDPNDFEIGNRHNLERIVVMDEAGRMNAEAGKYEGMDRFECRKQLVKDLLEEGLVIKIDDHVHSVGHSERSGAVVEPYLSTQWFVKMAPLAEQALNNQKTNGRIEFVPPRFEKTFNRWMEEIRDWTISRQLWWGHQIPAWYHNETGELYVGEEAPVDIENWTQDEDVLDTWFSSALWPFSTLGWPNEDAADYQRFYPTNVLVTGYDIIFFWVARMIFQGLEFTGQKPFNDVLLHGLVRAEDGRKMSKSLGNGVDPMDVIDQYGADSLRYFLATGSSPGHDLRYSTEKVESVWNFINKIWNAARFSLMNIGDSFKFEDINLSSDLSVADQWILTRLNETIDTVTQLSDKYEFGEVGRVLYNFIWDEFCDWYIEMSKIPMNGDDEVQKNVTRSVLSYALDRIMRLLHPFMPFVTEHIWQNLPHEGESIVTSAWPTVDASLVFEESKDVMEQLVEIIKAVRQSRLEVNTPLSKEIPIKIQAKNETIQQL</sequence>
<keyword evidence="5" id="KW-0067">ATP-binding</keyword>
<gene>
    <name evidence="13" type="primary">valS</name>
    <name evidence="13" type="ORF">DD924_16175</name>
</gene>
<dbReference type="InterPro" id="IPR013155">
    <property type="entry name" value="M/V/L/I-tRNA-synth_anticd-bd"/>
</dbReference>
<dbReference type="SUPFAM" id="SSF52374">
    <property type="entry name" value="Nucleotidylyl transferase"/>
    <property type="match status" value="1"/>
</dbReference>
<evidence type="ECO:0000313" key="13">
    <source>
        <dbReference type="EMBL" id="PWZ95053.1"/>
    </source>
</evidence>
<dbReference type="CDD" id="cd07962">
    <property type="entry name" value="Anticodon_Ia_Val"/>
    <property type="match status" value="1"/>
</dbReference>
<feature type="non-terminal residue" evidence="13">
    <location>
        <position position="1"/>
    </location>
</feature>
<dbReference type="AlphaFoldDB" id="A0A317Z449"/>
<dbReference type="SUPFAM" id="SSF50677">
    <property type="entry name" value="ValRS/IleRS/LeuRS editing domain"/>
    <property type="match status" value="1"/>
</dbReference>
<evidence type="ECO:0000256" key="1">
    <source>
        <dbReference type="ARBA" id="ARBA00013169"/>
    </source>
</evidence>
<evidence type="ECO:0000256" key="7">
    <source>
        <dbReference type="ARBA" id="ARBA00023054"/>
    </source>
</evidence>
<feature type="domain" description="Aminoacyl-tRNA synthetase class Ia" evidence="11">
    <location>
        <begin position="70"/>
        <end position="291"/>
    </location>
</feature>
<dbReference type="FunFam" id="3.40.50.620:FF:000098">
    <property type="entry name" value="Valine--tRNA ligase"/>
    <property type="match status" value="1"/>
</dbReference>
<dbReference type="EMBL" id="QEIV01001817">
    <property type="protein sequence ID" value="PWZ95053.1"/>
    <property type="molecule type" value="Genomic_DNA"/>
</dbReference>
<dbReference type="Gene3D" id="1.10.730.10">
    <property type="entry name" value="Isoleucyl-tRNA Synthetase, Domain 1"/>
    <property type="match status" value="1"/>
</dbReference>
<dbReference type="InterPro" id="IPR009080">
    <property type="entry name" value="tRNAsynth_Ia_anticodon-bd"/>
</dbReference>
<evidence type="ECO:0000256" key="4">
    <source>
        <dbReference type="ARBA" id="ARBA00022741"/>
    </source>
</evidence>
<evidence type="ECO:0000259" key="12">
    <source>
        <dbReference type="Pfam" id="PF08264"/>
    </source>
</evidence>
<dbReference type="PRINTS" id="PR00986">
    <property type="entry name" value="TRNASYNTHVAL"/>
</dbReference>
<name>A0A317Z449_STAPS</name>
<dbReference type="InterPro" id="IPR009008">
    <property type="entry name" value="Val/Leu/Ile-tRNA-synth_edit"/>
</dbReference>
<dbReference type="GO" id="GO:0005524">
    <property type="term" value="F:ATP binding"/>
    <property type="evidence" value="ECO:0007669"/>
    <property type="project" value="UniProtKB-KW"/>
</dbReference>
<evidence type="ECO:0000256" key="3">
    <source>
        <dbReference type="ARBA" id="ARBA00022598"/>
    </source>
</evidence>
<keyword evidence="4" id="KW-0547">Nucleotide-binding</keyword>
<dbReference type="STRING" id="937773.SPSINT_1420"/>
<accession>A0A317Z449</accession>
<dbReference type="Pfam" id="PF08264">
    <property type="entry name" value="Anticodon_1"/>
    <property type="match status" value="1"/>
</dbReference>
<dbReference type="PANTHER" id="PTHR11946:SF93">
    <property type="entry name" value="VALINE--TRNA LIGASE, CHLOROPLASTIC_MITOCHONDRIAL 2"/>
    <property type="match status" value="1"/>
</dbReference>
<dbReference type="InterPro" id="IPR002300">
    <property type="entry name" value="aa-tRNA-synth_Ia"/>
</dbReference>
<dbReference type="InterPro" id="IPR033705">
    <property type="entry name" value="Anticodon_Ia_Val"/>
</dbReference>
<comment type="caution">
    <text evidence="13">The sequence shown here is derived from an EMBL/GenBank/DDBJ whole genome shotgun (WGS) entry which is preliminary data.</text>
</comment>
<dbReference type="GO" id="GO:0002161">
    <property type="term" value="F:aminoacyl-tRNA deacylase activity"/>
    <property type="evidence" value="ECO:0007669"/>
    <property type="project" value="InterPro"/>
</dbReference>
<evidence type="ECO:0000256" key="5">
    <source>
        <dbReference type="ARBA" id="ARBA00022840"/>
    </source>
</evidence>
<evidence type="ECO:0000256" key="10">
    <source>
        <dbReference type="NCBIfam" id="TIGR00422"/>
    </source>
</evidence>
<evidence type="ECO:0000256" key="6">
    <source>
        <dbReference type="ARBA" id="ARBA00022917"/>
    </source>
</evidence>
<keyword evidence="3 13" id="KW-0436">Ligase</keyword>
<keyword evidence="7" id="KW-0175">Coiled coil</keyword>
<organism evidence="13 14">
    <name type="scientific">Staphylococcus pseudintermedius</name>
    <dbReference type="NCBI Taxonomy" id="283734"/>
    <lineage>
        <taxon>Bacteria</taxon>
        <taxon>Bacillati</taxon>
        <taxon>Bacillota</taxon>
        <taxon>Bacilli</taxon>
        <taxon>Bacillales</taxon>
        <taxon>Staphylococcaceae</taxon>
        <taxon>Staphylococcus</taxon>
        <taxon>Staphylococcus intermedius group</taxon>
    </lineage>
</organism>
<comment type="catalytic activity">
    <reaction evidence="9">
        <text>tRNA(Val) + L-valine + ATP = L-valyl-tRNA(Val) + AMP + diphosphate</text>
        <dbReference type="Rhea" id="RHEA:10704"/>
        <dbReference type="Rhea" id="RHEA-COMP:9672"/>
        <dbReference type="Rhea" id="RHEA-COMP:9708"/>
        <dbReference type="ChEBI" id="CHEBI:30616"/>
        <dbReference type="ChEBI" id="CHEBI:33019"/>
        <dbReference type="ChEBI" id="CHEBI:57762"/>
        <dbReference type="ChEBI" id="CHEBI:78442"/>
        <dbReference type="ChEBI" id="CHEBI:78537"/>
        <dbReference type="ChEBI" id="CHEBI:456215"/>
        <dbReference type="EC" id="6.1.1.9"/>
    </reaction>
</comment>
<evidence type="ECO:0000256" key="2">
    <source>
        <dbReference type="ARBA" id="ARBA00022490"/>
    </source>
</evidence>
<evidence type="ECO:0000256" key="8">
    <source>
        <dbReference type="ARBA" id="ARBA00023146"/>
    </source>
</evidence>
<evidence type="ECO:0000256" key="9">
    <source>
        <dbReference type="ARBA" id="ARBA00047552"/>
    </source>
</evidence>
<proteinExistence type="predicted"/>
<dbReference type="SUPFAM" id="SSF47323">
    <property type="entry name" value="Anticodon-binding domain of a subclass of class I aminoacyl-tRNA synthetases"/>
    <property type="match status" value="1"/>
</dbReference>
<evidence type="ECO:0000259" key="11">
    <source>
        <dbReference type="Pfam" id="PF00133"/>
    </source>
</evidence>
<reference evidence="13 14" key="1">
    <citation type="journal article" date="2018" name="Vet. Microbiol.">
        <title>Clonal diversity and geographic distribution of methicillin-resistant Staphylococcus pseudintermedius from Australian animals: Discovery of novel sequence types.</title>
        <authorList>
            <person name="Worthing K.A."/>
            <person name="Abraham S."/>
            <person name="Coombs G.W."/>
            <person name="Pang S."/>
            <person name="Saputra S."/>
            <person name="Jordan D."/>
            <person name="Trott D.J."/>
            <person name="Norris J.M."/>
        </authorList>
    </citation>
    <scope>NUCLEOTIDE SEQUENCE [LARGE SCALE GENOMIC DNA]</scope>
    <source>
        <strain evidence="13 14">ST71 3</strain>
    </source>
</reference>
<keyword evidence="2" id="KW-0963">Cytoplasm</keyword>
<keyword evidence="6" id="KW-0648">Protein biosynthesis</keyword>
<dbReference type="GO" id="GO:0005829">
    <property type="term" value="C:cytosol"/>
    <property type="evidence" value="ECO:0007669"/>
    <property type="project" value="TreeGrafter"/>
</dbReference>
<feature type="domain" description="Methionyl/Valyl/Leucyl/Isoleucyl-tRNA synthetase anticodon-binding" evidence="12">
    <location>
        <begin position="336"/>
        <end position="483"/>
    </location>
</feature>